<reference evidence="2 3" key="1">
    <citation type="submission" date="2016-05" db="EMBL/GenBank/DDBJ databases">
        <title>Genomic and physiological characterization of Planctopirus sp. isolated from fresh water lake.</title>
        <authorList>
            <person name="Subhash Y."/>
            <person name="Ramana C."/>
        </authorList>
    </citation>
    <scope>NUCLEOTIDE SEQUENCE [LARGE SCALE GENOMIC DNA]</scope>
    <source>
        <strain evidence="2 3">JC280</strain>
    </source>
</reference>
<feature type="compositionally biased region" description="Basic and acidic residues" evidence="1">
    <location>
        <begin position="109"/>
        <end position="126"/>
    </location>
</feature>
<dbReference type="Gene3D" id="1.25.10.10">
    <property type="entry name" value="Leucine-rich Repeat Variant"/>
    <property type="match status" value="1"/>
</dbReference>
<feature type="region of interest" description="Disordered" evidence="1">
    <location>
        <begin position="496"/>
        <end position="521"/>
    </location>
</feature>
<sequence length="521" mass="56523">MSPVLHQQRFPAVNPMMTSPQSPNRHSHPAKGKYATSALAVLLSGAICLAGMGNADAQHAAPKTKSRPGQGSPAGHGSGSSPPAHGAPGMSGRPFTPTPSAVPKVIPGSDRDNRDWVPPDPEKLPADYRPPLKALEMTRLDKPLATQKELDDLKRDMSKYSTVVTNGDLASEADRNLLKRGIRYRLAQLSDPLNRENLHKFRQELTVRDMTFAAKNKTRPDDIRAFRTAFCDEIVKQAVPLLDNNFYVRLQVAILLGELDILPNDPRGGIQIQAYAPAAKPLVEILKDSNQPEAIKTAAANSLHRILKVGQPDSNLKSEIAQAAVDQLLPIDTHFWYQMRLVQLLSANDTIYDRAERKPYLWNTLLAILNDPKRNWLVRGEAARALGRIAYEPSVPAAKITQSLANFGVELASAMQSTPQDEAMLRSAFVKLYLAFQPLDDSDRDALKRNPGGLLANSTLGPQAKPVYEQLIPIIRAAIKKQAIPGDAVKNLQALGGEKPAAPPANAAASAAGTSSGNTRN</sequence>
<accession>A0A1C3EKR2</accession>
<dbReference type="Proteomes" id="UP000094828">
    <property type="component" value="Unassembled WGS sequence"/>
</dbReference>
<evidence type="ECO:0000256" key="1">
    <source>
        <dbReference type="SAM" id="MobiDB-lite"/>
    </source>
</evidence>
<gene>
    <name evidence="2" type="ORF">A6X21_18040</name>
</gene>
<dbReference type="InterPro" id="IPR011989">
    <property type="entry name" value="ARM-like"/>
</dbReference>
<dbReference type="SUPFAM" id="SSF48371">
    <property type="entry name" value="ARM repeat"/>
    <property type="match status" value="1"/>
</dbReference>
<protein>
    <recommendedName>
        <fullName evidence="4">HEAT repeat domain-containing protein</fullName>
    </recommendedName>
</protein>
<dbReference type="EMBL" id="LYDR01000049">
    <property type="protein sequence ID" value="ODA33819.1"/>
    <property type="molecule type" value="Genomic_DNA"/>
</dbReference>
<feature type="region of interest" description="Disordered" evidence="1">
    <location>
        <begin position="59"/>
        <end position="128"/>
    </location>
</feature>
<evidence type="ECO:0000313" key="3">
    <source>
        <dbReference type="Proteomes" id="UP000094828"/>
    </source>
</evidence>
<feature type="compositionally biased region" description="Low complexity" evidence="1">
    <location>
        <begin position="504"/>
        <end position="521"/>
    </location>
</feature>
<comment type="caution">
    <text evidence="2">The sequence shown here is derived from an EMBL/GenBank/DDBJ whole genome shotgun (WGS) entry which is preliminary data.</text>
</comment>
<proteinExistence type="predicted"/>
<dbReference type="STRING" id="1841610.A6X21_18040"/>
<feature type="region of interest" description="Disordered" evidence="1">
    <location>
        <begin position="1"/>
        <end position="32"/>
    </location>
</feature>
<organism evidence="2 3">
    <name type="scientific">Planctopirus hydrillae</name>
    <dbReference type="NCBI Taxonomy" id="1841610"/>
    <lineage>
        <taxon>Bacteria</taxon>
        <taxon>Pseudomonadati</taxon>
        <taxon>Planctomycetota</taxon>
        <taxon>Planctomycetia</taxon>
        <taxon>Planctomycetales</taxon>
        <taxon>Planctomycetaceae</taxon>
        <taxon>Planctopirus</taxon>
    </lineage>
</organism>
<evidence type="ECO:0000313" key="2">
    <source>
        <dbReference type="EMBL" id="ODA33819.1"/>
    </source>
</evidence>
<dbReference type="RefSeq" id="WP_068846767.1">
    <property type="nucleotide sequence ID" value="NZ_LYDR01000049.1"/>
</dbReference>
<dbReference type="OrthoDB" id="208631at2"/>
<keyword evidence="3" id="KW-1185">Reference proteome</keyword>
<name>A0A1C3EKR2_9PLAN</name>
<dbReference type="AlphaFoldDB" id="A0A1C3EKR2"/>
<dbReference type="InterPro" id="IPR016024">
    <property type="entry name" value="ARM-type_fold"/>
</dbReference>
<feature type="compositionally biased region" description="Low complexity" evidence="1">
    <location>
        <begin position="79"/>
        <end position="92"/>
    </location>
</feature>
<evidence type="ECO:0008006" key="4">
    <source>
        <dbReference type="Google" id="ProtNLM"/>
    </source>
</evidence>